<evidence type="ECO:0000256" key="1">
    <source>
        <dbReference type="ARBA" id="ARBA00004141"/>
    </source>
</evidence>
<dbReference type="Gene3D" id="1.20.58.390">
    <property type="entry name" value="Neurotransmitter-gated ion-channel transmembrane domain"/>
    <property type="match status" value="1"/>
</dbReference>
<dbReference type="PRINTS" id="PR00252">
    <property type="entry name" value="NRIONCHANNEL"/>
</dbReference>
<dbReference type="InterPro" id="IPR036734">
    <property type="entry name" value="Neur_chan_lig-bd_sf"/>
</dbReference>
<feature type="domain" description="Neurotransmitter-gated ion-channel transmembrane" evidence="7">
    <location>
        <begin position="250"/>
        <end position="439"/>
    </location>
</feature>
<dbReference type="GO" id="GO:0005230">
    <property type="term" value="F:extracellular ligand-gated monoatomic ion channel activity"/>
    <property type="evidence" value="ECO:0007669"/>
    <property type="project" value="InterPro"/>
</dbReference>
<proteinExistence type="inferred from homology"/>
<keyword evidence="5" id="KW-0813">Transport</keyword>
<dbReference type="FunFam" id="2.70.170.10:FF:000028">
    <property type="entry name" value="AcetylCholine Receptor"/>
    <property type="match status" value="1"/>
</dbReference>
<sequence length="492" mass="56123">MIKLLTFIIFVYYLFYFCNCGTLPASQLTEQTLIKTLLNGYEKTIRPANQVSVEITAALQQIVSIDEKQQIMTSTSFISQSWLDDRLSWTPNASNNNINVVMLSVKSLWIPDTMVLNSADANGYLTVSDYSLASVIYTGEVYMILPALSVKTRCNFMVQKFPFDKQMCSINLTSWSQGYNRIVYKENDSVVIDLDNYIEHPLWELNGTDMTVIRAEDRVPFEDTYNDIISIQLYLERKPLFFIMNGIFACLILNCVTLLAYTLPFGSQIGLCMTCFMTYSVYSLSFSNLFPQQSEYIMMITLYFVLSICFTLISMVWFMICNHFTITSEMPKPIYAFCGQLQRVFFCCFPSSKEDGKTDKNKDVIIENGDIKKFDDIRSIQATNTQKMKCISCQNLFTVCLQKRNNKVENSDKKQDISGEDIESNKANPTETITGATINETTKSKSNIKTQCHIILDEEKVCFSERLIDIGVKKGNTGKFQCSVPKINGKLI</sequence>
<reference evidence="8" key="1">
    <citation type="submission" date="2021-02" db="EMBL/GenBank/DDBJ databases">
        <authorList>
            <person name="Nowell W R."/>
        </authorList>
    </citation>
    <scope>NUCLEOTIDE SEQUENCE</scope>
</reference>
<keyword evidence="4 5" id="KW-0472">Membrane</keyword>
<feature type="domain" description="Neurotransmitter-gated ion-channel ligand-binding" evidence="6">
    <location>
        <begin position="30"/>
        <end position="239"/>
    </location>
</feature>
<organism evidence="8 9">
    <name type="scientific">Rotaria sordida</name>
    <dbReference type="NCBI Taxonomy" id="392033"/>
    <lineage>
        <taxon>Eukaryota</taxon>
        <taxon>Metazoa</taxon>
        <taxon>Spiralia</taxon>
        <taxon>Gnathifera</taxon>
        <taxon>Rotifera</taxon>
        <taxon>Eurotatoria</taxon>
        <taxon>Bdelloidea</taxon>
        <taxon>Philodinida</taxon>
        <taxon>Philodinidae</taxon>
        <taxon>Rotaria</taxon>
    </lineage>
</organism>
<feature type="transmembrane region" description="Helical" evidence="5">
    <location>
        <begin position="269"/>
        <end position="290"/>
    </location>
</feature>
<dbReference type="Proteomes" id="UP000663882">
    <property type="component" value="Unassembled WGS sequence"/>
</dbReference>
<dbReference type="Pfam" id="PF02931">
    <property type="entry name" value="Neur_chan_LBD"/>
    <property type="match status" value="1"/>
</dbReference>
<accession>A0A815B336</accession>
<dbReference type="InterPro" id="IPR038050">
    <property type="entry name" value="Neuro_actylchol_rec"/>
</dbReference>
<keyword evidence="2 5" id="KW-0812">Transmembrane</keyword>
<dbReference type="SUPFAM" id="SSF90112">
    <property type="entry name" value="Neurotransmitter-gated ion-channel transmembrane pore"/>
    <property type="match status" value="1"/>
</dbReference>
<dbReference type="GO" id="GO:0004888">
    <property type="term" value="F:transmembrane signaling receptor activity"/>
    <property type="evidence" value="ECO:0007669"/>
    <property type="project" value="InterPro"/>
</dbReference>
<evidence type="ECO:0000259" key="7">
    <source>
        <dbReference type="Pfam" id="PF02932"/>
    </source>
</evidence>
<comment type="caution">
    <text evidence="8">The sequence shown here is derived from an EMBL/GenBank/DDBJ whole genome shotgun (WGS) entry which is preliminary data.</text>
</comment>
<evidence type="ECO:0000256" key="3">
    <source>
        <dbReference type="ARBA" id="ARBA00022989"/>
    </source>
</evidence>
<dbReference type="AlphaFoldDB" id="A0A815B336"/>
<keyword evidence="5" id="KW-0406">Ion transport</keyword>
<name>A0A815B336_9BILA</name>
<comment type="caution">
    <text evidence="5">Lacks conserved residue(s) required for the propagation of feature annotation.</text>
</comment>
<dbReference type="InterPro" id="IPR018000">
    <property type="entry name" value="Neurotransmitter_ion_chnl_CS"/>
</dbReference>
<dbReference type="OrthoDB" id="5975154at2759"/>
<dbReference type="EMBL" id="CAJNOO010002413">
    <property type="protein sequence ID" value="CAF1265615.1"/>
    <property type="molecule type" value="Genomic_DNA"/>
</dbReference>
<gene>
    <name evidence="8" type="ORF">RFH988_LOCUS27915</name>
</gene>
<dbReference type="PANTHER" id="PTHR18945">
    <property type="entry name" value="NEUROTRANSMITTER GATED ION CHANNEL"/>
    <property type="match status" value="1"/>
</dbReference>
<dbReference type="InterPro" id="IPR006029">
    <property type="entry name" value="Neurotrans-gated_channel_TM"/>
</dbReference>
<evidence type="ECO:0000259" key="6">
    <source>
        <dbReference type="Pfam" id="PF02931"/>
    </source>
</evidence>
<protein>
    <submittedName>
        <fullName evidence="8">Uncharacterized protein</fullName>
    </submittedName>
</protein>
<feature type="transmembrane region" description="Helical" evidence="5">
    <location>
        <begin position="296"/>
        <end position="320"/>
    </location>
</feature>
<keyword evidence="5" id="KW-0407">Ion channel</keyword>
<keyword evidence="3 5" id="KW-1133">Transmembrane helix</keyword>
<evidence type="ECO:0000256" key="5">
    <source>
        <dbReference type="RuleBase" id="RU000687"/>
    </source>
</evidence>
<dbReference type="InterPro" id="IPR036719">
    <property type="entry name" value="Neuro-gated_channel_TM_sf"/>
</dbReference>
<comment type="similarity">
    <text evidence="5">Belongs to the ligand-gated ion channel (TC 1.A.9) family.</text>
</comment>
<feature type="transmembrane region" description="Helical" evidence="5">
    <location>
        <begin position="240"/>
        <end position="262"/>
    </location>
</feature>
<dbReference type="Gene3D" id="2.70.170.10">
    <property type="entry name" value="Neurotransmitter-gated ion-channel ligand-binding domain"/>
    <property type="match status" value="1"/>
</dbReference>
<dbReference type="SUPFAM" id="SSF63712">
    <property type="entry name" value="Nicotinic receptor ligand binding domain-like"/>
    <property type="match status" value="1"/>
</dbReference>
<dbReference type="CDD" id="cd18989">
    <property type="entry name" value="LGIC_ECD_cation"/>
    <property type="match status" value="1"/>
</dbReference>
<evidence type="ECO:0000256" key="4">
    <source>
        <dbReference type="ARBA" id="ARBA00023136"/>
    </source>
</evidence>
<dbReference type="InterPro" id="IPR006201">
    <property type="entry name" value="Neur_channel"/>
</dbReference>
<evidence type="ECO:0000256" key="2">
    <source>
        <dbReference type="ARBA" id="ARBA00022692"/>
    </source>
</evidence>
<dbReference type="PROSITE" id="PS00236">
    <property type="entry name" value="NEUROTR_ION_CHANNEL"/>
    <property type="match status" value="1"/>
</dbReference>
<evidence type="ECO:0000313" key="8">
    <source>
        <dbReference type="EMBL" id="CAF1265615.1"/>
    </source>
</evidence>
<dbReference type="GO" id="GO:0016020">
    <property type="term" value="C:membrane"/>
    <property type="evidence" value="ECO:0007669"/>
    <property type="project" value="UniProtKB-SubCell"/>
</dbReference>
<dbReference type="InterPro" id="IPR006202">
    <property type="entry name" value="Neur_chan_lig-bd"/>
</dbReference>
<dbReference type="Pfam" id="PF02932">
    <property type="entry name" value="Neur_chan_memb"/>
    <property type="match status" value="1"/>
</dbReference>
<evidence type="ECO:0000313" key="9">
    <source>
        <dbReference type="Proteomes" id="UP000663882"/>
    </source>
</evidence>
<comment type="subcellular location">
    <subcellularLocation>
        <location evidence="1">Membrane</location>
        <topology evidence="1">Multi-pass membrane protein</topology>
    </subcellularLocation>
</comment>